<reference evidence="6 7" key="1">
    <citation type="submission" date="2023-07" db="EMBL/GenBank/DDBJ databases">
        <title>Sorghum-associated microbial communities from plants grown in Nebraska, USA.</title>
        <authorList>
            <person name="Schachtman D."/>
        </authorList>
    </citation>
    <scope>NUCLEOTIDE SEQUENCE [LARGE SCALE GENOMIC DNA]</scope>
    <source>
        <strain evidence="6 7">BE187</strain>
    </source>
</reference>
<feature type="domain" description="HTH lysR-type" evidence="5">
    <location>
        <begin position="6"/>
        <end position="63"/>
    </location>
</feature>
<dbReference type="EMBL" id="JAVDVW010000001">
    <property type="protein sequence ID" value="MDR7097813.1"/>
    <property type="molecule type" value="Genomic_DNA"/>
</dbReference>
<evidence type="ECO:0000256" key="2">
    <source>
        <dbReference type="ARBA" id="ARBA00023015"/>
    </source>
</evidence>
<keyword evidence="3 6" id="KW-0238">DNA-binding</keyword>
<evidence type="ECO:0000256" key="4">
    <source>
        <dbReference type="ARBA" id="ARBA00023163"/>
    </source>
</evidence>
<accession>A0ABU1VKV1</accession>
<dbReference type="InterPro" id="IPR005119">
    <property type="entry name" value="LysR_subst-bd"/>
</dbReference>
<dbReference type="PRINTS" id="PR00039">
    <property type="entry name" value="HTHLYSR"/>
</dbReference>
<comment type="similarity">
    <text evidence="1">Belongs to the LysR transcriptional regulatory family.</text>
</comment>
<sequence>MTAVDERLSGITVFVHAAEAEGFAEAAGRLGITRSAVSKSIARLEQRLGVRLFQRTTRSQSLTSDGQIYYERCRMALAELEDAEAALDQGRREPSGRLRVSVPTLFGRHCVAPVLWDMADKHPQLDIEISFSDSVVDLVNEGFDLAVRVGLLPDSPNLVARPLGKQRMAIWAAPAYLDRRGRPLSVHDLAKHVGIVYGRPGFNAPWGLKSNDTTTEVTVHSRLKMDDLQAIADAAIAGLGLAWLPCWMVHRHVQAGELERVLTTDFVSGHPIHAVWPKTRHLPSKMRALVDLLVEQIPMFLDTRS</sequence>
<comment type="caution">
    <text evidence="6">The sequence shown here is derived from an EMBL/GenBank/DDBJ whole genome shotgun (WGS) entry which is preliminary data.</text>
</comment>
<dbReference type="SUPFAM" id="SSF46785">
    <property type="entry name" value="Winged helix' DNA-binding domain"/>
    <property type="match status" value="1"/>
</dbReference>
<name>A0ABU1VKV1_9GAMM</name>
<dbReference type="Pfam" id="PF00126">
    <property type="entry name" value="HTH_1"/>
    <property type="match status" value="1"/>
</dbReference>
<dbReference type="Proteomes" id="UP001267878">
    <property type="component" value="Unassembled WGS sequence"/>
</dbReference>
<dbReference type="RefSeq" id="WP_310051008.1">
    <property type="nucleotide sequence ID" value="NZ_JAVDVW010000001.1"/>
</dbReference>
<protein>
    <submittedName>
        <fullName evidence="6">DNA-binding transcriptional LysR family regulator</fullName>
    </submittedName>
</protein>
<dbReference type="InterPro" id="IPR058163">
    <property type="entry name" value="LysR-type_TF_proteobact-type"/>
</dbReference>
<dbReference type="PANTHER" id="PTHR30537:SF5">
    <property type="entry name" value="HTH-TYPE TRANSCRIPTIONAL ACTIVATOR TTDR-RELATED"/>
    <property type="match status" value="1"/>
</dbReference>
<dbReference type="InterPro" id="IPR000847">
    <property type="entry name" value="LysR_HTH_N"/>
</dbReference>
<dbReference type="CDD" id="cd08475">
    <property type="entry name" value="PBP2_CrgA_like_6"/>
    <property type="match status" value="1"/>
</dbReference>
<evidence type="ECO:0000313" key="7">
    <source>
        <dbReference type="Proteomes" id="UP001267878"/>
    </source>
</evidence>
<proteinExistence type="inferred from homology"/>
<dbReference type="Gene3D" id="1.10.10.10">
    <property type="entry name" value="Winged helix-like DNA-binding domain superfamily/Winged helix DNA-binding domain"/>
    <property type="match status" value="1"/>
</dbReference>
<dbReference type="SUPFAM" id="SSF53850">
    <property type="entry name" value="Periplasmic binding protein-like II"/>
    <property type="match status" value="1"/>
</dbReference>
<evidence type="ECO:0000259" key="5">
    <source>
        <dbReference type="PROSITE" id="PS50931"/>
    </source>
</evidence>
<dbReference type="PANTHER" id="PTHR30537">
    <property type="entry name" value="HTH-TYPE TRANSCRIPTIONAL REGULATOR"/>
    <property type="match status" value="1"/>
</dbReference>
<gene>
    <name evidence="6" type="ORF">J2X04_000160</name>
</gene>
<dbReference type="InterPro" id="IPR036390">
    <property type="entry name" value="WH_DNA-bd_sf"/>
</dbReference>
<dbReference type="PROSITE" id="PS50931">
    <property type="entry name" value="HTH_LYSR"/>
    <property type="match status" value="1"/>
</dbReference>
<keyword evidence="4" id="KW-0804">Transcription</keyword>
<evidence type="ECO:0000313" key="6">
    <source>
        <dbReference type="EMBL" id="MDR7097813.1"/>
    </source>
</evidence>
<keyword evidence="2" id="KW-0805">Transcription regulation</keyword>
<dbReference type="InterPro" id="IPR036388">
    <property type="entry name" value="WH-like_DNA-bd_sf"/>
</dbReference>
<dbReference type="GO" id="GO:0003677">
    <property type="term" value="F:DNA binding"/>
    <property type="evidence" value="ECO:0007669"/>
    <property type="project" value="UniProtKB-KW"/>
</dbReference>
<evidence type="ECO:0000256" key="1">
    <source>
        <dbReference type="ARBA" id="ARBA00009437"/>
    </source>
</evidence>
<evidence type="ECO:0000256" key="3">
    <source>
        <dbReference type="ARBA" id="ARBA00023125"/>
    </source>
</evidence>
<organism evidence="6 7">
    <name type="scientific">Agrilutibacter niabensis</name>
    <dbReference type="NCBI Taxonomy" id="380628"/>
    <lineage>
        <taxon>Bacteria</taxon>
        <taxon>Pseudomonadati</taxon>
        <taxon>Pseudomonadota</taxon>
        <taxon>Gammaproteobacteria</taxon>
        <taxon>Lysobacterales</taxon>
        <taxon>Lysobacteraceae</taxon>
        <taxon>Agrilutibacter</taxon>
    </lineage>
</organism>
<dbReference type="Gene3D" id="3.40.190.290">
    <property type="match status" value="1"/>
</dbReference>
<keyword evidence="7" id="KW-1185">Reference proteome</keyword>
<dbReference type="Pfam" id="PF03466">
    <property type="entry name" value="LysR_substrate"/>
    <property type="match status" value="1"/>
</dbReference>